<evidence type="ECO:0000313" key="3">
    <source>
        <dbReference type="EMBL" id="PSN86470.1"/>
    </source>
</evidence>
<sequence>MINMSFTFNRKLRPGEFNEEYILRKAREQYERGVANFKINPNKTALIVVDMIEEFTKPYYCPSWIPEATKQLPKIRELIQVCRELNVPIIYTYYAFHPSYVDMNPYFKNGWTPLDVFDDYDGPPLFVKESIDQTIKPNYEKDILIAKTSYGAFTNTPLDYILKNLGIDTVIICGTMTNYCCGTTAREAHARGYKVVFGSDITSTDDPELHEAELKTLRRGFALVLTKDQIIEALKGIGEFAEK</sequence>
<dbReference type="Gene3D" id="3.40.50.850">
    <property type="entry name" value="Isochorismatase-like"/>
    <property type="match status" value="1"/>
</dbReference>
<dbReference type="EMBL" id="NEXB01000109">
    <property type="protein sequence ID" value="PSN86470.1"/>
    <property type="molecule type" value="Genomic_DNA"/>
</dbReference>
<evidence type="ECO:0000256" key="1">
    <source>
        <dbReference type="ARBA" id="ARBA00022801"/>
    </source>
</evidence>
<dbReference type="InterPro" id="IPR050272">
    <property type="entry name" value="Isochorismatase-like_hydrls"/>
</dbReference>
<dbReference type="Proteomes" id="UP000241473">
    <property type="component" value="Unassembled WGS sequence"/>
</dbReference>
<dbReference type="PANTHER" id="PTHR43540">
    <property type="entry name" value="PEROXYUREIDOACRYLATE/UREIDOACRYLATE AMIDOHYDROLASE-RELATED"/>
    <property type="match status" value="1"/>
</dbReference>
<accession>A0A2R6AJA8</accession>
<gene>
    <name evidence="3" type="ORF">B9Q00_10345</name>
</gene>
<dbReference type="AlphaFoldDB" id="A0A2R6AJA8"/>
<reference evidence="3 4" key="1">
    <citation type="submission" date="2017-04" db="EMBL/GenBank/DDBJ databases">
        <title>Novel microbial lineages endemic to geothermal iron-oxide mats fill important gaps in the evolutionary history of Archaea.</title>
        <authorList>
            <person name="Jay Z.J."/>
            <person name="Beam J.P."/>
            <person name="Dlakic M."/>
            <person name="Rusch D.B."/>
            <person name="Kozubal M.A."/>
            <person name="Inskeep W.P."/>
        </authorList>
    </citation>
    <scope>NUCLEOTIDE SEQUENCE [LARGE SCALE GENOMIC DNA]</scope>
    <source>
        <strain evidence="3">OSP_C</strain>
    </source>
</reference>
<keyword evidence="1" id="KW-0378">Hydrolase</keyword>
<dbReference type="GO" id="GO:0016787">
    <property type="term" value="F:hydrolase activity"/>
    <property type="evidence" value="ECO:0007669"/>
    <property type="project" value="UniProtKB-KW"/>
</dbReference>
<comment type="caution">
    <text evidence="3">The sequence shown here is derived from an EMBL/GenBank/DDBJ whole genome shotgun (WGS) entry which is preliminary data.</text>
</comment>
<evidence type="ECO:0000259" key="2">
    <source>
        <dbReference type="Pfam" id="PF00857"/>
    </source>
</evidence>
<dbReference type="SUPFAM" id="SSF52499">
    <property type="entry name" value="Isochorismatase-like hydrolases"/>
    <property type="match status" value="1"/>
</dbReference>
<proteinExistence type="predicted"/>
<dbReference type="PANTHER" id="PTHR43540:SF6">
    <property type="entry name" value="ISOCHORISMATASE-LIKE DOMAIN-CONTAINING PROTEIN"/>
    <property type="match status" value="1"/>
</dbReference>
<dbReference type="Pfam" id="PF00857">
    <property type="entry name" value="Isochorismatase"/>
    <property type="match status" value="1"/>
</dbReference>
<name>A0A2R6AJA8_9ARCH</name>
<evidence type="ECO:0000313" key="4">
    <source>
        <dbReference type="Proteomes" id="UP000241473"/>
    </source>
</evidence>
<dbReference type="InterPro" id="IPR000868">
    <property type="entry name" value="Isochorismatase-like_dom"/>
</dbReference>
<dbReference type="InterPro" id="IPR036380">
    <property type="entry name" value="Isochorismatase-like_sf"/>
</dbReference>
<protein>
    <recommendedName>
        <fullName evidence="2">Isochorismatase-like domain-containing protein</fullName>
    </recommendedName>
</protein>
<dbReference type="CDD" id="cd00431">
    <property type="entry name" value="cysteine_hydrolases"/>
    <property type="match status" value="1"/>
</dbReference>
<feature type="domain" description="Isochorismatase-like" evidence="2">
    <location>
        <begin position="44"/>
        <end position="228"/>
    </location>
</feature>
<organism evidence="3 4">
    <name type="scientific">Candidatus Marsarchaeota G1 archaeon OSP_C</name>
    <dbReference type="NCBI Taxonomy" id="1978154"/>
    <lineage>
        <taxon>Archaea</taxon>
        <taxon>Candidatus Marsarchaeota</taxon>
        <taxon>Candidatus Marsarchaeota group 1</taxon>
    </lineage>
</organism>